<feature type="region of interest" description="Disordered" evidence="1">
    <location>
        <begin position="88"/>
        <end position="124"/>
    </location>
</feature>
<feature type="compositionally biased region" description="Basic and acidic residues" evidence="1">
    <location>
        <begin position="90"/>
        <end position="101"/>
    </location>
</feature>
<dbReference type="Proteomes" id="UP000027195">
    <property type="component" value="Unassembled WGS sequence"/>
</dbReference>
<reference evidence="3" key="1">
    <citation type="journal article" date="2014" name="Proc. Natl. Acad. Sci. U.S.A.">
        <title>Extensive sampling of basidiomycete genomes demonstrates inadequacy of the white-rot/brown-rot paradigm for wood decay fungi.</title>
        <authorList>
            <person name="Riley R."/>
            <person name="Salamov A.A."/>
            <person name="Brown D.W."/>
            <person name="Nagy L.G."/>
            <person name="Floudas D."/>
            <person name="Held B.W."/>
            <person name="Levasseur A."/>
            <person name="Lombard V."/>
            <person name="Morin E."/>
            <person name="Otillar R."/>
            <person name="Lindquist E.A."/>
            <person name="Sun H."/>
            <person name="LaButti K.M."/>
            <person name="Schmutz J."/>
            <person name="Jabbour D."/>
            <person name="Luo H."/>
            <person name="Baker S.E."/>
            <person name="Pisabarro A.G."/>
            <person name="Walton J.D."/>
            <person name="Blanchette R.A."/>
            <person name="Henrissat B."/>
            <person name="Martin F."/>
            <person name="Cullen D."/>
            <person name="Hibbett D.S."/>
            <person name="Grigoriev I.V."/>
        </authorList>
    </citation>
    <scope>NUCLEOTIDE SEQUENCE [LARGE SCALE GENOMIC DNA]</scope>
    <source>
        <strain evidence="3">FD-172 SS1</strain>
    </source>
</reference>
<keyword evidence="3" id="KW-1185">Reference proteome</keyword>
<protein>
    <submittedName>
        <fullName evidence="2">Uncharacterized protein</fullName>
    </submittedName>
</protein>
<dbReference type="InParanoid" id="A0A067MQ68"/>
<proteinExistence type="predicted"/>
<dbReference type="AlphaFoldDB" id="A0A067MQ68"/>
<evidence type="ECO:0000313" key="2">
    <source>
        <dbReference type="EMBL" id="KDQ13746.1"/>
    </source>
</evidence>
<organism evidence="2 3">
    <name type="scientific">Botryobasidium botryosum (strain FD-172 SS1)</name>
    <dbReference type="NCBI Taxonomy" id="930990"/>
    <lineage>
        <taxon>Eukaryota</taxon>
        <taxon>Fungi</taxon>
        <taxon>Dikarya</taxon>
        <taxon>Basidiomycota</taxon>
        <taxon>Agaricomycotina</taxon>
        <taxon>Agaricomycetes</taxon>
        <taxon>Cantharellales</taxon>
        <taxon>Botryobasidiaceae</taxon>
        <taxon>Botryobasidium</taxon>
    </lineage>
</organism>
<name>A0A067MQ68_BOTB1</name>
<accession>A0A067MQ68</accession>
<dbReference type="HOGENOM" id="CLU_1740208_0_0_1"/>
<evidence type="ECO:0000313" key="3">
    <source>
        <dbReference type="Proteomes" id="UP000027195"/>
    </source>
</evidence>
<sequence length="150" mass="16617">MSPNLSGAVSPFLLLPPSPIPPLPHSSPPSFLPSLIPPFPYFPPSLICPPLPPSTPPSSLYLPPFSSLQHPSIAQACSPCVATNPTNHISWEDNKDSKEEQEQGLPWAQKDTEDLMREEEEEEDKDVAIMLNEMAGRREDDKDLRNYISC</sequence>
<gene>
    <name evidence="2" type="ORF">BOTBODRAFT_175442</name>
</gene>
<evidence type="ECO:0000256" key="1">
    <source>
        <dbReference type="SAM" id="MobiDB-lite"/>
    </source>
</evidence>
<dbReference type="EMBL" id="KL198042">
    <property type="protein sequence ID" value="KDQ13746.1"/>
    <property type="molecule type" value="Genomic_DNA"/>
</dbReference>